<evidence type="ECO:0008006" key="3">
    <source>
        <dbReference type="Google" id="ProtNLM"/>
    </source>
</evidence>
<evidence type="ECO:0000313" key="1">
    <source>
        <dbReference type="EMBL" id="NEU68901.1"/>
    </source>
</evidence>
<gene>
    <name evidence="1" type="ORF">GK091_18590</name>
</gene>
<dbReference type="EMBL" id="JAAGNZ010000002">
    <property type="protein sequence ID" value="NEU68901.1"/>
    <property type="molecule type" value="Genomic_DNA"/>
</dbReference>
<dbReference type="AlphaFoldDB" id="A0A6M0INJ4"/>
<evidence type="ECO:0000313" key="2">
    <source>
        <dbReference type="Proteomes" id="UP000477386"/>
    </source>
</evidence>
<reference evidence="1 2" key="1">
    <citation type="submission" date="2020-02" db="EMBL/GenBank/DDBJ databases">
        <title>Draft genome sequence of two Spirosoma agri KCTC 52727 and Spirosoma terrae KCTC 52035.</title>
        <authorList>
            <person name="Rojas J."/>
            <person name="Ambika Manirajan B."/>
            <person name="Ratering S."/>
            <person name="Suarez C."/>
            <person name="Schnell S."/>
        </authorList>
    </citation>
    <scope>NUCLEOTIDE SEQUENCE [LARGE SCALE GENOMIC DNA]</scope>
    <source>
        <strain evidence="1 2">KCTC 52727</strain>
    </source>
</reference>
<proteinExistence type="predicted"/>
<dbReference type="Proteomes" id="UP000477386">
    <property type="component" value="Unassembled WGS sequence"/>
</dbReference>
<dbReference type="RefSeq" id="WP_164041394.1">
    <property type="nucleotide sequence ID" value="NZ_JAAGNZ010000002.1"/>
</dbReference>
<protein>
    <recommendedName>
        <fullName evidence="3">DUF4276 family protein</fullName>
    </recommendedName>
</protein>
<comment type="caution">
    <text evidence="1">The sequence shown here is derived from an EMBL/GenBank/DDBJ whole genome shotgun (WGS) entry which is preliminary data.</text>
</comment>
<name>A0A6M0INJ4_9BACT</name>
<accession>A0A6M0INJ4</accession>
<keyword evidence="2" id="KW-1185">Reference proteome</keyword>
<sequence length="188" mass="22087">MSRIITYGFFGEDKAQRNFLEKYLHQQYPETFIEDETERWRFKAANGSQVDKLLPDALRQRALLGLDILFVSRDIDTEHKPTIKARQELYTSKCASHPVILMLPVQCIEYWLWYIKRHNEEAGKNTPLESYPRSEAKRAVYGDTNLVSKQILLADGILINFDISWLEQRSESFKHFHHQVNAFVSQLP</sequence>
<organism evidence="1 2">
    <name type="scientific">Spirosoma agri</name>
    <dbReference type="NCBI Taxonomy" id="1987381"/>
    <lineage>
        <taxon>Bacteria</taxon>
        <taxon>Pseudomonadati</taxon>
        <taxon>Bacteroidota</taxon>
        <taxon>Cytophagia</taxon>
        <taxon>Cytophagales</taxon>
        <taxon>Cytophagaceae</taxon>
        <taxon>Spirosoma</taxon>
    </lineage>
</organism>